<organism evidence="1 2">
    <name type="scientific">Basidiobolus meristosporus CBS 931.73</name>
    <dbReference type="NCBI Taxonomy" id="1314790"/>
    <lineage>
        <taxon>Eukaryota</taxon>
        <taxon>Fungi</taxon>
        <taxon>Fungi incertae sedis</taxon>
        <taxon>Zoopagomycota</taxon>
        <taxon>Entomophthoromycotina</taxon>
        <taxon>Basidiobolomycetes</taxon>
        <taxon>Basidiobolales</taxon>
        <taxon>Basidiobolaceae</taxon>
        <taxon>Basidiobolus</taxon>
    </lineage>
</organism>
<dbReference type="AlphaFoldDB" id="A0A1Y1YNN3"/>
<reference evidence="1 2" key="1">
    <citation type="submission" date="2016-07" db="EMBL/GenBank/DDBJ databases">
        <title>Pervasive Adenine N6-methylation of Active Genes in Fungi.</title>
        <authorList>
            <consortium name="DOE Joint Genome Institute"/>
            <person name="Mondo S.J."/>
            <person name="Dannebaum R.O."/>
            <person name="Kuo R.C."/>
            <person name="Labutti K."/>
            <person name="Haridas S."/>
            <person name="Kuo A."/>
            <person name="Salamov A."/>
            <person name="Ahrendt S.R."/>
            <person name="Lipzen A."/>
            <person name="Sullivan W."/>
            <person name="Andreopoulos W.B."/>
            <person name="Clum A."/>
            <person name="Lindquist E."/>
            <person name="Daum C."/>
            <person name="Ramamoorthy G.K."/>
            <person name="Gryganskyi A."/>
            <person name="Culley D."/>
            <person name="Magnuson J.K."/>
            <person name="James T.Y."/>
            <person name="O'Malley M.A."/>
            <person name="Stajich J.E."/>
            <person name="Spatafora J.W."/>
            <person name="Visel A."/>
            <person name="Grigoriev I.V."/>
        </authorList>
    </citation>
    <scope>NUCLEOTIDE SEQUENCE [LARGE SCALE GENOMIC DNA]</scope>
    <source>
        <strain evidence="1 2">CBS 931.73</strain>
    </source>
</reference>
<evidence type="ECO:0008006" key="3">
    <source>
        <dbReference type="Google" id="ProtNLM"/>
    </source>
</evidence>
<dbReference type="Gene3D" id="1.10.8.80">
    <property type="entry name" value="Magnesium chelatase subunit I, C-Terminal domain"/>
    <property type="match status" value="1"/>
</dbReference>
<name>A0A1Y1YNN3_9FUNG</name>
<dbReference type="OrthoDB" id="5582146at2759"/>
<dbReference type="InParanoid" id="A0A1Y1YNN3"/>
<protein>
    <recommendedName>
        <fullName evidence="3">Magnesium chelatase</fullName>
    </recommendedName>
</protein>
<evidence type="ECO:0000313" key="2">
    <source>
        <dbReference type="Proteomes" id="UP000193498"/>
    </source>
</evidence>
<dbReference type="EMBL" id="MCFE01000094">
    <property type="protein sequence ID" value="ORX99637.1"/>
    <property type="molecule type" value="Genomic_DNA"/>
</dbReference>
<proteinExistence type="predicted"/>
<evidence type="ECO:0000313" key="1">
    <source>
        <dbReference type="EMBL" id="ORX99637.1"/>
    </source>
</evidence>
<accession>A0A1Y1YNN3</accession>
<comment type="caution">
    <text evidence="1">The sequence shown here is derived from an EMBL/GenBank/DDBJ whole genome shotgun (WGS) entry which is preliminary data.</text>
</comment>
<dbReference type="Proteomes" id="UP000193498">
    <property type="component" value="Unassembled WGS sequence"/>
</dbReference>
<gene>
    <name evidence="1" type="ORF">K493DRAFT_299258</name>
</gene>
<sequence length="230" mass="25770">MDPPVNAKRASSSIYTSYYSQPLKRIANIVLIEGVQDSDPQLNSSIAEFLSHGWFAEANSVYHLPDPCVVILLLPTETPIPLPRNIELREISHKMKQIKLHSEINRYMKDIVMHIRMNSAFRAGLNAKAAADLITAVRQVQKPHILCGNHRTLTPLHRAIAVILEQSYVTPGMIFMMIKKVFGHRILLNQNSRRASRTLKAEDIIMESLRSCGTSDPSQPGLLETPGAEN</sequence>
<keyword evidence="2" id="KW-1185">Reference proteome</keyword>